<feature type="transmembrane region" description="Helical" evidence="1">
    <location>
        <begin position="7"/>
        <end position="29"/>
    </location>
</feature>
<comment type="caution">
    <text evidence="2">The sequence shown here is derived from an EMBL/GenBank/DDBJ whole genome shotgun (WGS) entry which is preliminary data.</text>
</comment>
<proteinExistence type="predicted"/>
<keyword evidence="1" id="KW-1133">Transmembrane helix</keyword>
<feature type="transmembrane region" description="Helical" evidence="1">
    <location>
        <begin position="35"/>
        <end position="53"/>
    </location>
</feature>
<sequence>MVVVVAVVVVAVLVLVVLVVLVLVGVVLVEVAVPVAVLVGVVLAVVVLDAVVFDGVVLDVVVLVEAVLVVWALVVAVLDAMVLLAWGLVVADLVGVAPVAVAPVEVLVQEVVPVPTAPLRPVASVATGSTMKLGSTRAQLVSARMAVRPGSPPLFSEGLETWTYQGGQAGSVHLAVASWSYESAADPSGKVALVEDSCDSVFLAADCILEKAGSVAPAAAGSGVAGHQSLGNGRVPLGCSGVLAVAVADPIVAPVSLQALSVGSLVSAHLTRKRVAERNPAEVEALVAVRCAG</sequence>
<name>A0AA40F6S4_9PEZI</name>
<dbReference type="EMBL" id="JAUKUD010000002">
    <property type="protein sequence ID" value="KAK0752200.1"/>
    <property type="molecule type" value="Genomic_DNA"/>
</dbReference>
<keyword evidence="3" id="KW-1185">Reference proteome</keyword>
<accession>A0AA40F6S4</accession>
<keyword evidence="1" id="KW-0812">Transmembrane</keyword>
<evidence type="ECO:0000313" key="2">
    <source>
        <dbReference type="EMBL" id="KAK0752200.1"/>
    </source>
</evidence>
<dbReference type="AlphaFoldDB" id="A0AA40F6S4"/>
<feature type="transmembrane region" description="Helical" evidence="1">
    <location>
        <begin position="60"/>
        <end position="89"/>
    </location>
</feature>
<evidence type="ECO:0000313" key="3">
    <source>
        <dbReference type="Proteomes" id="UP001172155"/>
    </source>
</evidence>
<dbReference type="Proteomes" id="UP001172155">
    <property type="component" value="Unassembled WGS sequence"/>
</dbReference>
<gene>
    <name evidence="2" type="ORF">B0T18DRAFT_388204</name>
</gene>
<evidence type="ECO:0000256" key="1">
    <source>
        <dbReference type="SAM" id="Phobius"/>
    </source>
</evidence>
<organism evidence="2 3">
    <name type="scientific">Schizothecium vesticola</name>
    <dbReference type="NCBI Taxonomy" id="314040"/>
    <lineage>
        <taxon>Eukaryota</taxon>
        <taxon>Fungi</taxon>
        <taxon>Dikarya</taxon>
        <taxon>Ascomycota</taxon>
        <taxon>Pezizomycotina</taxon>
        <taxon>Sordariomycetes</taxon>
        <taxon>Sordariomycetidae</taxon>
        <taxon>Sordariales</taxon>
        <taxon>Schizotheciaceae</taxon>
        <taxon>Schizothecium</taxon>
    </lineage>
</organism>
<reference evidence="2" key="1">
    <citation type="submission" date="2023-06" db="EMBL/GenBank/DDBJ databases">
        <title>Genome-scale phylogeny and comparative genomics of the fungal order Sordariales.</title>
        <authorList>
            <consortium name="Lawrence Berkeley National Laboratory"/>
            <person name="Hensen N."/>
            <person name="Bonometti L."/>
            <person name="Westerberg I."/>
            <person name="Brannstrom I.O."/>
            <person name="Guillou S."/>
            <person name="Cros-Aarteil S."/>
            <person name="Calhoun S."/>
            <person name="Haridas S."/>
            <person name="Kuo A."/>
            <person name="Mondo S."/>
            <person name="Pangilinan J."/>
            <person name="Riley R."/>
            <person name="LaButti K."/>
            <person name="Andreopoulos B."/>
            <person name="Lipzen A."/>
            <person name="Chen C."/>
            <person name="Yanf M."/>
            <person name="Daum C."/>
            <person name="Ng V."/>
            <person name="Clum A."/>
            <person name="Steindorff A."/>
            <person name="Ohm R."/>
            <person name="Martin F."/>
            <person name="Silar P."/>
            <person name="Natvig D."/>
            <person name="Lalanne C."/>
            <person name="Gautier V."/>
            <person name="Ament-velasquez S.L."/>
            <person name="Kruys A."/>
            <person name="Hutchinson M.I."/>
            <person name="Powell A.J."/>
            <person name="Barry K."/>
            <person name="Miller A.N."/>
            <person name="Grigoriev I.V."/>
            <person name="Debuchy R."/>
            <person name="Gladieux P."/>
            <person name="Thoren M.H."/>
            <person name="Johannesson H."/>
        </authorList>
    </citation>
    <scope>NUCLEOTIDE SEQUENCE</scope>
    <source>
        <strain evidence="2">SMH3187-1</strain>
    </source>
</reference>
<protein>
    <submittedName>
        <fullName evidence="2">Uncharacterized protein</fullName>
    </submittedName>
</protein>
<keyword evidence="1" id="KW-0472">Membrane</keyword>